<evidence type="ECO:0000256" key="1">
    <source>
        <dbReference type="ARBA" id="ARBA00023125"/>
    </source>
</evidence>
<proteinExistence type="predicted"/>
<evidence type="ECO:0000313" key="4">
    <source>
        <dbReference type="Proteomes" id="UP000709295"/>
    </source>
</evidence>
<dbReference type="EMBL" id="JAENGY010000061">
    <property type="protein sequence ID" value="KAG6975498.1"/>
    <property type="molecule type" value="Genomic_DNA"/>
</dbReference>
<organism evidence="3 4">
    <name type="scientific">Phytophthora aleatoria</name>
    <dbReference type="NCBI Taxonomy" id="2496075"/>
    <lineage>
        <taxon>Eukaryota</taxon>
        <taxon>Sar</taxon>
        <taxon>Stramenopiles</taxon>
        <taxon>Oomycota</taxon>
        <taxon>Peronosporomycetes</taxon>
        <taxon>Peronosporales</taxon>
        <taxon>Peronosporaceae</taxon>
        <taxon>Phytophthora</taxon>
    </lineage>
</organism>
<gene>
    <name evidence="3" type="ORF">JG688_00002324</name>
</gene>
<evidence type="ECO:0000259" key="2">
    <source>
        <dbReference type="PROSITE" id="PS51253"/>
    </source>
</evidence>
<keyword evidence="1" id="KW-0238">DNA-binding</keyword>
<comment type="caution">
    <text evidence="3">The sequence shown here is derived from an EMBL/GenBank/DDBJ whole genome shotgun (WGS) entry which is preliminary data.</text>
</comment>
<reference evidence="3" key="1">
    <citation type="submission" date="2021-01" db="EMBL/GenBank/DDBJ databases">
        <title>Phytophthora aleatoria, a newly-described species from Pinus radiata is distinct from Phytophthora cactorum isolates based on comparative genomics.</title>
        <authorList>
            <person name="Mcdougal R."/>
            <person name="Panda P."/>
            <person name="Williams N."/>
            <person name="Studholme D.J."/>
        </authorList>
    </citation>
    <scope>NUCLEOTIDE SEQUENCE</scope>
    <source>
        <strain evidence="3">NZFS 4037</strain>
    </source>
</reference>
<feature type="domain" description="HTH CENPB-type" evidence="2">
    <location>
        <begin position="34"/>
        <end position="105"/>
    </location>
</feature>
<dbReference type="Pfam" id="PF03221">
    <property type="entry name" value="HTH_Tnp_Tc5"/>
    <property type="match status" value="1"/>
</dbReference>
<keyword evidence="4" id="KW-1185">Reference proteome</keyword>
<evidence type="ECO:0000313" key="3">
    <source>
        <dbReference type="EMBL" id="KAG6975498.1"/>
    </source>
</evidence>
<protein>
    <recommendedName>
        <fullName evidence="2">HTH CENPB-type domain-containing protein</fullName>
    </recommendedName>
</protein>
<dbReference type="GO" id="GO:0003677">
    <property type="term" value="F:DNA binding"/>
    <property type="evidence" value="ECO:0007669"/>
    <property type="project" value="UniProtKB-KW"/>
</dbReference>
<dbReference type="PROSITE" id="PS51253">
    <property type="entry name" value="HTH_CENPB"/>
    <property type="match status" value="1"/>
</dbReference>
<dbReference type="InterPro" id="IPR006600">
    <property type="entry name" value="HTH_CenpB_DNA-bd_dom"/>
</dbReference>
<accession>A0A8J5MCT9</accession>
<feature type="non-terminal residue" evidence="3">
    <location>
        <position position="1"/>
    </location>
</feature>
<dbReference type="AlphaFoldDB" id="A0A8J5MCT9"/>
<sequence>YNGRRVLILKWRRSLHKIVAACSAPKEAKKKKARSQGAATILPLYVVLKLVRWVSDLRYEGVPVTPMMLRLQALEEAKDAGIECFVASWCWQCLFKARHRLALRA</sequence>
<dbReference type="Proteomes" id="UP000709295">
    <property type="component" value="Unassembled WGS sequence"/>
</dbReference>
<name>A0A8J5MCT9_9STRA</name>